<evidence type="ECO:0000313" key="17">
    <source>
        <dbReference type="EMBL" id="NYT52707.1"/>
    </source>
</evidence>
<dbReference type="AlphaFoldDB" id="A0A853G9C3"/>
<evidence type="ECO:0000256" key="16">
    <source>
        <dbReference type="RuleBase" id="RU003848"/>
    </source>
</evidence>
<keyword evidence="8 15" id="KW-0406">Ion transport</keyword>
<dbReference type="Proteomes" id="UP000525329">
    <property type="component" value="Unassembled WGS sequence"/>
</dbReference>
<proteinExistence type="inferred from homology"/>
<dbReference type="Pfam" id="PF00430">
    <property type="entry name" value="ATP-synt_B"/>
    <property type="match status" value="1"/>
</dbReference>
<dbReference type="InterPro" id="IPR005864">
    <property type="entry name" value="ATP_synth_F0_bsu_bac"/>
</dbReference>
<comment type="subunit">
    <text evidence="13">F-type ATPases have 2 components, F(1) - the catalytic core - and F(0) - the membrane proton channel. F(1) has five subunits: alpha(3), beta(3), gamma(1), delta(1), epsilon(1). F(0) has four main subunits: a(1), b(2) and c(10-14). The alpha and beta chains form an alternating ring which encloses part of the gamma chain. F(1) is attached to F(0) by a central stalk formed by the gamma and epsilon chains, while a peripheral stalk is formed by the delta and b chains.</text>
</comment>
<dbReference type="CDD" id="cd06503">
    <property type="entry name" value="ATP-synt_Fo_b"/>
    <property type="match status" value="1"/>
</dbReference>
<keyword evidence="6 15" id="KW-0375">Hydrogen ion transport</keyword>
<sequence length="157" mass="17700">MNINLTMFGQLIMFAMFTWFCMKFIWPPIIIAMEERQKRIEGGLLAAERGRFEKAEAQIKAKEIINQSKSLATEIIANATRQASNMVEDAKYIALKEAGKVKEQAQAQLEQDTICVRNELKNKVSALVIQGVSAVLDKEVDVRLHQQMIGKLSESLS</sequence>
<comment type="subcellular location">
    <subcellularLocation>
        <location evidence="15">Cell membrane</location>
        <topology evidence="15">Single-pass membrane protein</topology>
    </subcellularLocation>
    <subcellularLocation>
        <location evidence="14">Endomembrane system</location>
        <topology evidence="14">Single-pass membrane protein</topology>
    </subcellularLocation>
</comment>
<evidence type="ECO:0000256" key="12">
    <source>
        <dbReference type="ARBA" id="ARBA00025614"/>
    </source>
</evidence>
<evidence type="ECO:0000256" key="5">
    <source>
        <dbReference type="ARBA" id="ARBA00022692"/>
    </source>
</evidence>
<keyword evidence="4 15" id="KW-0138">CF(0)</keyword>
<keyword evidence="7 15" id="KW-1133">Transmembrane helix</keyword>
<dbReference type="InterPro" id="IPR050059">
    <property type="entry name" value="ATP_synthase_B_chain"/>
</dbReference>
<keyword evidence="9 15" id="KW-0472">Membrane</keyword>
<evidence type="ECO:0000256" key="6">
    <source>
        <dbReference type="ARBA" id="ARBA00022781"/>
    </source>
</evidence>
<evidence type="ECO:0000256" key="8">
    <source>
        <dbReference type="ARBA" id="ARBA00023065"/>
    </source>
</evidence>
<dbReference type="InterPro" id="IPR002146">
    <property type="entry name" value="ATP_synth_b/b'su_bac/chlpt"/>
</dbReference>
<dbReference type="NCBIfam" id="TIGR01144">
    <property type="entry name" value="ATP_synt_b"/>
    <property type="match status" value="1"/>
</dbReference>
<dbReference type="InterPro" id="IPR028987">
    <property type="entry name" value="ATP_synth_B-like_membr_sf"/>
</dbReference>
<dbReference type="PANTHER" id="PTHR33445:SF1">
    <property type="entry name" value="ATP SYNTHASE SUBUNIT B"/>
    <property type="match status" value="1"/>
</dbReference>
<dbReference type="PANTHER" id="PTHR33445">
    <property type="entry name" value="ATP SYNTHASE SUBUNIT B', CHLOROPLASTIC"/>
    <property type="match status" value="1"/>
</dbReference>
<dbReference type="GO" id="GO:0045259">
    <property type="term" value="C:proton-transporting ATP synthase complex"/>
    <property type="evidence" value="ECO:0007669"/>
    <property type="project" value="UniProtKB-KW"/>
</dbReference>
<evidence type="ECO:0000256" key="3">
    <source>
        <dbReference type="ARBA" id="ARBA00022475"/>
    </source>
</evidence>
<evidence type="ECO:0000256" key="10">
    <source>
        <dbReference type="ARBA" id="ARBA00023310"/>
    </source>
</evidence>
<feature type="transmembrane region" description="Helical" evidence="15">
    <location>
        <begin position="12"/>
        <end position="32"/>
    </location>
</feature>
<dbReference type="GO" id="GO:0012505">
    <property type="term" value="C:endomembrane system"/>
    <property type="evidence" value="ECO:0007669"/>
    <property type="project" value="UniProtKB-SubCell"/>
</dbReference>
<organism evidence="17 18">
    <name type="scientific">Candidatus Vesicomyosocius endoextente</name>
    <dbReference type="NCBI Taxonomy" id="2738853"/>
    <lineage>
        <taxon>Bacteria</taxon>
        <taxon>Pseudomonadati</taxon>
        <taxon>Pseudomonadota</taxon>
        <taxon>Gammaproteobacteria</taxon>
        <taxon>Candidatus Pseudothioglobaceae</taxon>
        <taxon>Candidatus Vesicomyidisocius</taxon>
    </lineage>
</organism>
<comment type="caution">
    <text evidence="17">The sequence shown here is derived from an EMBL/GenBank/DDBJ whole genome shotgun (WGS) entry which is preliminary data.</text>
</comment>
<evidence type="ECO:0000256" key="14">
    <source>
        <dbReference type="ARBA" id="ARBA00037847"/>
    </source>
</evidence>
<evidence type="ECO:0000256" key="13">
    <source>
        <dbReference type="ARBA" id="ARBA00026054"/>
    </source>
</evidence>
<dbReference type="GO" id="GO:0046933">
    <property type="term" value="F:proton-transporting ATP synthase activity, rotational mechanism"/>
    <property type="evidence" value="ECO:0007669"/>
    <property type="project" value="UniProtKB-UniRule"/>
</dbReference>
<evidence type="ECO:0000256" key="11">
    <source>
        <dbReference type="ARBA" id="ARBA00025198"/>
    </source>
</evidence>
<evidence type="ECO:0000313" key="18">
    <source>
        <dbReference type="Proteomes" id="UP000525329"/>
    </source>
</evidence>
<evidence type="ECO:0000256" key="4">
    <source>
        <dbReference type="ARBA" id="ARBA00022547"/>
    </source>
</evidence>
<comment type="function">
    <text evidence="12">Component of the F(0) channel, it forms part of the peripheral stalk, linking F(1) to F(0). The b'-subunit is a diverged and duplicated form of b found in plants and photosynthetic bacteria.</text>
</comment>
<dbReference type="GO" id="GO:0005886">
    <property type="term" value="C:plasma membrane"/>
    <property type="evidence" value="ECO:0007669"/>
    <property type="project" value="UniProtKB-SubCell"/>
</dbReference>
<dbReference type="Gene3D" id="6.10.250.1580">
    <property type="match status" value="1"/>
</dbReference>
<keyword evidence="3 15" id="KW-1003">Cell membrane</keyword>
<dbReference type="EMBL" id="JACCHU010000002">
    <property type="protein sequence ID" value="NYT52707.1"/>
    <property type="molecule type" value="Genomic_DNA"/>
</dbReference>
<accession>A0A853G9C3</accession>
<keyword evidence="2 15" id="KW-0813">Transport</keyword>
<dbReference type="NCBIfam" id="NF004411">
    <property type="entry name" value="PRK05759.1-2"/>
    <property type="match status" value="1"/>
</dbReference>
<dbReference type="GO" id="GO:0046961">
    <property type="term" value="F:proton-transporting ATPase activity, rotational mechanism"/>
    <property type="evidence" value="ECO:0007669"/>
    <property type="project" value="TreeGrafter"/>
</dbReference>
<evidence type="ECO:0000256" key="1">
    <source>
        <dbReference type="ARBA" id="ARBA00005513"/>
    </source>
</evidence>
<comment type="subunit">
    <text evidence="15">F-type ATPases have 2 components, F(1) - the catalytic core - and F(0) - the membrane proton channel. F(1) has five subunits: alpha(3), beta(3), gamma(1), delta(1), epsilon(1). F(0) has three main subunits: a(1), b(2) and c(10-14). The alpha and beta chains form an alternating ring which encloses part of the gamma chain. F(1) is attached to F(0) by a central stalk formed by the gamma and epsilon chains, while a peripheral stalk is formed by the delta and b chains.</text>
</comment>
<evidence type="ECO:0000256" key="2">
    <source>
        <dbReference type="ARBA" id="ARBA00022448"/>
    </source>
</evidence>
<evidence type="ECO:0000256" key="9">
    <source>
        <dbReference type="ARBA" id="ARBA00023136"/>
    </source>
</evidence>
<dbReference type="SUPFAM" id="SSF81573">
    <property type="entry name" value="F1F0 ATP synthase subunit B, membrane domain"/>
    <property type="match status" value="1"/>
</dbReference>
<protein>
    <recommendedName>
        <fullName evidence="15">ATP synthase subunit b</fullName>
    </recommendedName>
    <alternativeName>
        <fullName evidence="15">ATP synthase F(0) sector subunit b</fullName>
    </alternativeName>
    <alternativeName>
        <fullName evidence="15">ATPase subunit I</fullName>
    </alternativeName>
    <alternativeName>
        <fullName evidence="15">F-type ATPase subunit b</fullName>
        <shortName evidence="15">F-ATPase subunit b</shortName>
    </alternativeName>
</protein>
<evidence type="ECO:0000256" key="7">
    <source>
        <dbReference type="ARBA" id="ARBA00022989"/>
    </source>
</evidence>
<comment type="similarity">
    <text evidence="1 15 16">Belongs to the ATPase B chain family.</text>
</comment>
<keyword evidence="5 15" id="KW-0812">Transmembrane</keyword>
<evidence type="ECO:0000256" key="15">
    <source>
        <dbReference type="HAMAP-Rule" id="MF_01398"/>
    </source>
</evidence>
<name>A0A853G9C3_9GAMM</name>
<keyword evidence="10 15" id="KW-0066">ATP synthesis</keyword>
<comment type="function">
    <text evidence="11 15">F(1)F(0) ATP synthase produces ATP from ADP in the presence of a proton or sodium gradient. F-type ATPases consist of two structural domains, F(1) containing the extramembraneous catalytic core and F(0) containing the membrane proton channel, linked together by a central stalk and a peripheral stalk. During catalysis, ATP synthesis in the catalytic domain of F(1) is coupled via a rotary mechanism of the central stalk subunits to proton translocation.</text>
</comment>
<gene>
    <name evidence="15" type="primary">atpF</name>
    <name evidence="17" type="ORF">H0A74_03965</name>
</gene>
<reference evidence="17 18" key="1">
    <citation type="submission" date="2020-05" db="EMBL/GenBank/DDBJ databases">
        <title>Horizontal transmission and recombination maintain forever young bacterial symbiont genomes.</title>
        <authorList>
            <person name="Russell S.L."/>
            <person name="Pepper-Tunick E."/>
            <person name="Svedberg J."/>
            <person name="Byrne A."/>
            <person name="Ruelas Castillo J."/>
            <person name="Vollmers C."/>
            <person name="Beinart R.A."/>
            <person name="Corbett-Detig R."/>
        </authorList>
    </citation>
    <scope>NUCLEOTIDE SEQUENCE [LARGE SCALE GENOMIC DNA]</scope>
    <source>
        <strain evidence="17">Monterey_2004</strain>
    </source>
</reference>
<dbReference type="HAMAP" id="MF_01398">
    <property type="entry name" value="ATP_synth_b_bprime"/>
    <property type="match status" value="1"/>
</dbReference>